<evidence type="ECO:0000313" key="2">
    <source>
        <dbReference type="EMBL" id="ABY98116.1"/>
    </source>
</evidence>
<reference evidence="2 3" key="1">
    <citation type="submission" date="2008-01" db="EMBL/GenBank/DDBJ databases">
        <title>Complete sequence of Pseudomonas putida GB-1.</title>
        <authorList>
            <consortium name="US DOE Joint Genome Institute"/>
            <person name="Copeland A."/>
            <person name="Lucas S."/>
            <person name="Lapidus A."/>
            <person name="Barry K."/>
            <person name="Glavina del Rio T."/>
            <person name="Dalin E."/>
            <person name="Tice H."/>
            <person name="Pitluck S."/>
            <person name="Bruce D."/>
            <person name="Goodwin L."/>
            <person name="Chertkov O."/>
            <person name="Brettin T."/>
            <person name="Detter J.C."/>
            <person name="Han C."/>
            <person name="Kuske C.R."/>
            <person name="Schmutz J."/>
            <person name="Larimer F."/>
            <person name="Land M."/>
            <person name="Hauser L."/>
            <person name="Kyrpides N."/>
            <person name="Kim E."/>
            <person name="McCarthy J.K."/>
            <person name="Richardson P."/>
        </authorList>
    </citation>
    <scope>NUCLEOTIDE SEQUENCE [LARGE SCALE GENOMIC DNA]</scope>
    <source>
        <strain evidence="2 3">GB-1</strain>
    </source>
</reference>
<dbReference type="KEGG" id="ppg:PputGB1_2215"/>
<sequence length="379" mass="38689">MTMTIIVEPLDLGGSGPRVAIKDTIDVAGTATRASSQALEDAPLAVRHAEVVSHLLAAGARLTAKVGLHELAFGTTGINRHTGTAANPRFPGRIPGGSSSGSAAAVAAGLVDFSLGTDTGGSVRVPACCCGVFGLKPTFGRVSRQGVMPASSSLDCVGPFAASLPMLVRAMAMIDPTFVPAQVPAKARIGVLRVTAEVGIHKAVQGALSASGLPLGNVELKHFGAAYEAGMVVINRETFQACGHLLETGKVGSDIAGRLAAAGQTHDAALAEAEAVRQRFTEEVDQALARYDVLALPTMPDFPLRLEEASDTRAVLGMTSLVRPFNLSGHPALSIPLGSEAGLPVGLQLVGAKGADEKLLAVAERLLLNLYGGNGGSND</sequence>
<dbReference type="GO" id="GO:0003824">
    <property type="term" value="F:catalytic activity"/>
    <property type="evidence" value="ECO:0007669"/>
    <property type="project" value="InterPro"/>
</dbReference>
<name>B0KNJ3_PSEPG</name>
<dbReference type="SUPFAM" id="SSF75304">
    <property type="entry name" value="Amidase signature (AS) enzymes"/>
    <property type="match status" value="1"/>
</dbReference>
<dbReference type="eggNOG" id="COG0154">
    <property type="taxonomic scope" value="Bacteria"/>
</dbReference>
<accession>B0KNJ3</accession>
<proteinExistence type="predicted"/>
<dbReference type="Pfam" id="PF01425">
    <property type="entry name" value="Amidase"/>
    <property type="match status" value="2"/>
</dbReference>
<dbReference type="InterPro" id="IPR020556">
    <property type="entry name" value="Amidase_CS"/>
</dbReference>
<dbReference type="InterPro" id="IPR000120">
    <property type="entry name" value="Amidase"/>
</dbReference>
<dbReference type="PROSITE" id="PS00571">
    <property type="entry name" value="AMIDASES"/>
    <property type="match status" value="1"/>
</dbReference>
<dbReference type="InterPro" id="IPR036928">
    <property type="entry name" value="AS_sf"/>
</dbReference>
<evidence type="ECO:0000259" key="1">
    <source>
        <dbReference type="Pfam" id="PF01425"/>
    </source>
</evidence>
<dbReference type="Gene3D" id="3.90.1300.10">
    <property type="entry name" value="Amidase signature (AS) domain"/>
    <property type="match status" value="1"/>
</dbReference>
<dbReference type="HOGENOM" id="CLU_009600_0_3_6"/>
<dbReference type="Proteomes" id="UP000002157">
    <property type="component" value="Chromosome"/>
</dbReference>
<evidence type="ECO:0000313" key="3">
    <source>
        <dbReference type="Proteomes" id="UP000002157"/>
    </source>
</evidence>
<organism evidence="2 3">
    <name type="scientific">Pseudomonas putida (strain GB-1)</name>
    <dbReference type="NCBI Taxonomy" id="76869"/>
    <lineage>
        <taxon>Bacteria</taxon>
        <taxon>Pseudomonadati</taxon>
        <taxon>Pseudomonadota</taxon>
        <taxon>Gammaproteobacteria</taxon>
        <taxon>Pseudomonadales</taxon>
        <taxon>Pseudomonadaceae</taxon>
        <taxon>Pseudomonas</taxon>
    </lineage>
</organism>
<feature type="domain" description="Amidase" evidence="1">
    <location>
        <begin position="19"/>
        <end position="172"/>
    </location>
</feature>
<dbReference type="PANTHER" id="PTHR11895:SF151">
    <property type="entry name" value="GLUTAMYL-TRNA(GLN) AMIDOTRANSFERASE SUBUNIT A"/>
    <property type="match status" value="1"/>
</dbReference>
<protein>
    <submittedName>
        <fullName evidence="2">Amidase</fullName>
    </submittedName>
</protein>
<dbReference type="InterPro" id="IPR023631">
    <property type="entry name" value="Amidase_dom"/>
</dbReference>
<dbReference type="AlphaFoldDB" id="B0KNJ3"/>
<gene>
    <name evidence="2" type="ordered locus">PputGB1_2215</name>
</gene>
<dbReference type="EMBL" id="CP000926">
    <property type="protein sequence ID" value="ABY98116.1"/>
    <property type="molecule type" value="Genomic_DNA"/>
</dbReference>
<feature type="domain" description="Amidase" evidence="1">
    <location>
        <begin position="260"/>
        <end position="360"/>
    </location>
</feature>
<dbReference type="PANTHER" id="PTHR11895">
    <property type="entry name" value="TRANSAMIDASE"/>
    <property type="match status" value="1"/>
</dbReference>